<proteinExistence type="predicted"/>
<protein>
    <submittedName>
        <fullName evidence="3">PHP domain-containing protein</fullName>
    </submittedName>
    <submittedName>
        <fullName evidence="2">Phosphatase</fullName>
    </submittedName>
</protein>
<dbReference type="GO" id="GO:0004534">
    <property type="term" value="F:5'-3' RNA exonuclease activity"/>
    <property type="evidence" value="ECO:0007669"/>
    <property type="project" value="TreeGrafter"/>
</dbReference>
<dbReference type="GO" id="GO:0035312">
    <property type="term" value="F:5'-3' DNA exonuclease activity"/>
    <property type="evidence" value="ECO:0007669"/>
    <property type="project" value="TreeGrafter"/>
</dbReference>
<dbReference type="Gene3D" id="1.10.150.650">
    <property type="match status" value="1"/>
</dbReference>
<dbReference type="InterPro" id="IPR003141">
    <property type="entry name" value="Pol/His_phosphatase_N"/>
</dbReference>
<accession>A0A1Z4BV52</accession>
<dbReference type="InterPro" id="IPR004013">
    <property type="entry name" value="PHP_dom"/>
</dbReference>
<dbReference type="RefSeq" id="WP_088618058.1">
    <property type="nucleotide sequence ID" value="NZ_CP022129.1"/>
</dbReference>
<dbReference type="AlphaFoldDB" id="A0A1Z4BV52"/>
<evidence type="ECO:0000313" key="5">
    <source>
        <dbReference type="Proteomes" id="UP000237423"/>
    </source>
</evidence>
<dbReference type="Gene3D" id="3.20.20.140">
    <property type="entry name" value="Metal-dependent hydrolases"/>
    <property type="match status" value="1"/>
</dbReference>
<dbReference type="OrthoDB" id="9804333at2"/>
<name>A0A1Z4BV52_9GAMM</name>
<dbReference type="Proteomes" id="UP000197019">
    <property type="component" value="Chromosome"/>
</dbReference>
<dbReference type="KEGG" id="mpsy:CEK71_03350"/>
<evidence type="ECO:0000313" key="3">
    <source>
        <dbReference type="EMBL" id="POZ50496.1"/>
    </source>
</evidence>
<dbReference type="PANTHER" id="PTHR42924:SF3">
    <property type="entry name" value="POLYMERASE_HISTIDINOL PHOSPHATASE N-TERMINAL DOMAIN-CONTAINING PROTEIN"/>
    <property type="match status" value="1"/>
</dbReference>
<dbReference type="SMART" id="SM00481">
    <property type="entry name" value="POLIIIAc"/>
    <property type="match status" value="1"/>
</dbReference>
<dbReference type="Proteomes" id="UP000237423">
    <property type="component" value="Unassembled WGS sequence"/>
</dbReference>
<dbReference type="InterPro" id="IPR052018">
    <property type="entry name" value="PHP_domain"/>
</dbReference>
<keyword evidence="4" id="KW-1185">Reference proteome</keyword>
<dbReference type="PANTHER" id="PTHR42924">
    <property type="entry name" value="EXONUCLEASE"/>
    <property type="match status" value="1"/>
</dbReference>
<dbReference type="SUPFAM" id="SSF89550">
    <property type="entry name" value="PHP domain-like"/>
    <property type="match status" value="1"/>
</dbReference>
<gene>
    <name evidence="3" type="ORF">AADEFJLK_03692</name>
    <name evidence="2" type="ORF">CEK71_03350</name>
</gene>
<evidence type="ECO:0000313" key="4">
    <source>
        <dbReference type="Proteomes" id="UP000197019"/>
    </source>
</evidence>
<evidence type="ECO:0000313" key="2">
    <source>
        <dbReference type="EMBL" id="ASF45175.1"/>
    </source>
</evidence>
<organism evidence="2 4">
    <name type="scientific">Methylovulum psychrotolerans</name>
    <dbReference type="NCBI Taxonomy" id="1704499"/>
    <lineage>
        <taxon>Bacteria</taxon>
        <taxon>Pseudomonadati</taxon>
        <taxon>Pseudomonadota</taxon>
        <taxon>Gammaproteobacteria</taxon>
        <taxon>Methylococcales</taxon>
        <taxon>Methylococcaceae</taxon>
        <taxon>Methylovulum</taxon>
    </lineage>
</organism>
<dbReference type="EMBL" id="PGFZ01000010">
    <property type="protein sequence ID" value="POZ50496.1"/>
    <property type="molecule type" value="Genomic_DNA"/>
</dbReference>
<dbReference type="CDD" id="cd07438">
    <property type="entry name" value="PHP_HisPPase_AMP"/>
    <property type="match status" value="1"/>
</dbReference>
<dbReference type="Pfam" id="PF02811">
    <property type="entry name" value="PHP"/>
    <property type="match status" value="1"/>
</dbReference>
<sequence>MPEPDPSKPQIYDLHCHSTASDGALSPTAVVQRAYERGVTDLALTDHDTTAGLAEAERCAATAGITLIPGIELSAQWRHQCFHIVGLGINSAYPPLADATQRLQNTRMDRAERIADKLEKKRIPGALAAVMAAAGDGMITRSHFADFLVAGHHVNSQQEAFDRYLAKGKPAYVSTAWAELVEAVGWITQSGGVAVLAHPLRYKLSANQMRLLLTAFKDAGGQGIEVVTGRTNPDEISRVCQYAKNFGLSGSMGSDFHGPDQWVELGRLMALPPQIQPVWQLLN</sequence>
<reference evidence="2 4" key="1">
    <citation type="submission" date="2017-06" db="EMBL/GenBank/DDBJ databases">
        <title>Genome Sequencing of the methanotroph Methylovulum psychrotolerants str. HV10-M2 isolated from a high-altitude environment.</title>
        <authorList>
            <person name="Mateos-Rivera A."/>
        </authorList>
    </citation>
    <scope>NUCLEOTIDE SEQUENCE [LARGE SCALE GENOMIC DNA]</scope>
    <source>
        <strain evidence="2 4">HV10_M2</strain>
    </source>
</reference>
<reference evidence="3 5" key="2">
    <citation type="submission" date="2017-11" db="EMBL/GenBank/DDBJ databases">
        <title>Draft Genome Sequence of Methylobacter psychrotolerans Sph1T, an Obligate Methanotroph from Low-Temperature Environments.</title>
        <authorList>
            <person name="Oshkin I.Y."/>
            <person name="Miroshnikov K."/>
            <person name="Belova S.E."/>
            <person name="Korzhenkov A."/>
            <person name="Toshchakov S.V."/>
            <person name="Dedysh S.N."/>
        </authorList>
    </citation>
    <scope>NUCLEOTIDE SEQUENCE [LARGE SCALE GENOMIC DNA]</scope>
    <source>
        <strain evidence="3 5">Sph1</strain>
    </source>
</reference>
<evidence type="ECO:0000259" key="1">
    <source>
        <dbReference type="SMART" id="SM00481"/>
    </source>
</evidence>
<dbReference type="InterPro" id="IPR016195">
    <property type="entry name" value="Pol/histidinol_Pase-like"/>
</dbReference>
<feature type="domain" description="Polymerase/histidinol phosphatase N-terminal" evidence="1">
    <location>
        <begin position="12"/>
        <end position="77"/>
    </location>
</feature>
<dbReference type="EMBL" id="CP022129">
    <property type="protein sequence ID" value="ASF45175.1"/>
    <property type="molecule type" value="Genomic_DNA"/>
</dbReference>